<gene>
    <name evidence="1" type="ORF">ACFSR5_08405</name>
</gene>
<sequence>MTHSQLVNIAYRWVLKASCGIAYKELKSLATTEIPDVIGFGGWIHSVLIECKVCRSDFKRNAKKNHKRPLGRYRFFCVPLGMISINELPEGWGLIEVNDKGKIEQVYNPFNQYLVVPPSVRDRDARHQGHETDFRTERNFLYSCLRRSFKRNSETIQSLDQVEAPALEVASGVWDIAPEREEVDHQE</sequence>
<accession>A0ABW5KH54</accession>
<comment type="caution">
    <text evidence="1">The sequence shown here is derived from an EMBL/GenBank/DDBJ whole genome shotgun (WGS) entry which is preliminary data.</text>
</comment>
<name>A0ABW5KH54_9SPHI</name>
<keyword evidence="2" id="KW-1185">Reference proteome</keyword>
<dbReference type="EMBL" id="JBHULR010000003">
    <property type="protein sequence ID" value="MFD2547663.1"/>
    <property type="molecule type" value="Genomic_DNA"/>
</dbReference>
<dbReference type="Proteomes" id="UP001597545">
    <property type="component" value="Unassembled WGS sequence"/>
</dbReference>
<evidence type="ECO:0000313" key="1">
    <source>
        <dbReference type="EMBL" id="MFD2547663.1"/>
    </source>
</evidence>
<evidence type="ECO:0000313" key="2">
    <source>
        <dbReference type="Proteomes" id="UP001597545"/>
    </source>
</evidence>
<reference evidence="2" key="1">
    <citation type="journal article" date="2019" name="Int. J. Syst. Evol. Microbiol.">
        <title>The Global Catalogue of Microorganisms (GCM) 10K type strain sequencing project: providing services to taxonomists for standard genome sequencing and annotation.</title>
        <authorList>
            <consortium name="The Broad Institute Genomics Platform"/>
            <consortium name="The Broad Institute Genome Sequencing Center for Infectious Disease"/>
            <person name="Wu L."/>
            <person name="Ma J."/>
        </authorList>
    </citation>
    <scope>NUCLEOTIDE SEQUENCE [LARGE SCALE GENOMIC DNA]</scope>
    <source>
        <strain evidence="2">KCTC 42662</strain>
    </source>
</reference>
<dbReference type="RefSeq" id="WP_380902634.1">
    <property type="nucleotide sequence ID" value="NZ_JBHUEG010000007.1"/>
</dbReference>
<organism evidence="1 2">
    <name type="scientific">Sphingobacterium suaedae</name>
    <dbReference type="NCBI Taxonomy" id="1686402"/>
    <lineage>
        <taxon>Bacteria</taxon>
        <taxon>Pseudomonadati</taxon>
        <taxon>Bacteroidota</taxon>
        <taxon>Sphingobacteriia</taxon>
        <taxon>Sphingobacteriales</taxon>
        <taxon>Sphingobacteriaceae</taxon>
        <taxon>Sphingobacterium</taxon>
    </lineage>
</organism>
<proteinExistence type="predicted"/>
<protein>
    <submittedName>
        <fullName evidence="1">Uncharacterized protein</fullName>
    </submittedName>
</protein>